<dbReference type="Proteomes" id="UP000020825">
    <property type="component" value="Unassembled WGS sequence"/>
</dbReference>
<organism evidence="1 2">
    <name type="scientific">Mycobacterium intracellulare 1956</name>
    <dbReference type="NCBI Taxonomy" id="1299331"/>
    <lineage>
        <taxon>Bacteria</taxon>
        <taxon>Bacillati</taxon>
        <taxon>Actinomycetota</taxon>
        <taxon>Actinomycetes</taxon>
        <taxon>Mycobacteriales</taxon>
        <taxon>Mycobacteriaceae</taxon>
        <taxon>Mycobacterium</taxon>
        <taxon>Mycobacterium avium complex (MAC)</taxon>
    </lineage>
</organism>
<dbReference type="AlphaFoldDB" id="X8CSJ5"/>
<protein>
    <submittedName>
        <fullName evidence="1">Transcriptional regulator, XRE family</fullName>
    </submittedName>
</protein>
<dbReference type="PATRIC" id="fig|1299331.3.peg.1522"/>
<comment type="caution">
    <text evidence="1">The sequence shown here is derived from an EMBL/GenBank/DDBJ whole genome shotgun (WGS) entry which is preliminary data.</text>
</comment>
<reference evidence="1 2" key="1">
    <citation type="submission" date="2013-12" db="EMBL/GenBank/DDBJ databases">
        <authorList>
            <person name="Zelazny A."/>
            <person name="Olivier K."/>
            <person name="Holland S."/>
            <person name="Lenaerts A."/>
            <person name="Ordway D."/>
            <person name="DeGroote M.A."/>
            <person name="Parker T."/>
            <person name="Sizemore C."/>
            <person name="Tallon L.J."/>
            <person name="Sadzewicz L.K."/>
            <person name="Sengamalay N."/>
            <person name="Fraser C.M."/>
            <person name="Hine E."/>
            <person name="Shefchek K.A."/>
            <person name="Das S.P."/>
            <person name="Tettelin H."/>
        </authorList>
    </citation>
    <scope>NUCLEOTIDE SEQUENCE [LARGE SCALE GENOMIC DNA]</scope>
    <source>
        <strain evidence="1 2">1956</strain>
    </source>
</reference>
<sequence length="48" mass="5424">MTRNILIDVEHGRRGLLYERLFDIADVLQISAADLLRSPGDPLSGFRI</sequence>
<evidence type="ECO:0000313" key="2">
    <source>
        <dbReference type="Proteomes" id="UP000020825"/>
    </source>
</evidence>
<gene>
    <name evidence="1" type="ORF">I550_1571</name>
</gene>
<dbReference type="EMBL" id="JAOG01000001">
    <property type="protein sequence ID" value="EUA58428.1"/>
    <property type="molecule type" value="Genomic_DNA"/>
</dbReference>
<evidence type="ECO:0000313" key="1">
    <source>
        <dbReference type="EMBL" id="EUA58428.1"/>
    </source>
</evidence>
<name>X8CSJ5_MYCIT</name>
<accession>X8CSJ5</accession>
<proteinExistence type="predicted"/>